<gene>
    <name evidence="2" type="ORF">CLODIP_2_CD00438</name>
</gene>
<dbReference type="Pfam" id="PF05536">
    <property type="entry name" value="Neurochondrin"/>
    <property type="match status" value="1"/>
</dbReference>
<evidence type="ECO:0000256" key="1">
    <source>
        <dbReference type="ARBA" id="ARBA00006927"/>
    </source>
</evidence>
<evidence type="ECO:0000313" key="2">
    <source>
        <dbReference type="EMBL" id="CAB3371946.1"/>
    </source>
</evidence>
<dbReference type="PANTHER" id="PTHR13109:SF7">
    <property type="entry name" value="NEUROCHONDRIN"/>
    <property type="match status" value="1"/>
</dbReference>
<dbReference type="GO" id="GO:0030425">
    <property type="term" value="C:dendrite"/>
    <property type="evidence" value="ECO:0007669"/>
    <property type="project" value="TreeGrafter"/>
</dbReference>
<sequence>MSVKKCCAVLKGAQNDTEKFAGLFMVTKVIKAKELSADSKKQLFEAVGFDFLRRLLLTSDALEDCPPQIYKSVAVSVLSCFCDEPEVATHPQLLANLNALVEIIQLEDDEEENLQVISETYQCLKHVALHDAGLEKLKEIGAVSKLVKAYADQSFESDEALTIVCRMAIHFGPSVWDEDAQTLNTLLNKITMDMETDQSEHKFELAETLHTLLYNSNRQIIRDTAKEQTWPSSCYKALSDILTSRLGKQQRDPSLKLASIIIELLGVEWSLTDEEKPKAFFLLLVQLCSIEVRMQVEDRSFEQVMKNADLLVSCFNLMEIAIAYVATTPTFELEQKEKQQLYTALKGAFAALINLLGKIANIRDKLGPIEKAFVYASIRVLAAWLAQETSALRDAVHKLLPFILEMSNETFRATAQRKVDGQEAAPTDVDVLRLFLPALCHLAVEEPARKAMINMKQEEVLFDCLQYYWALVQPDKPMIPRAERLKQRVEVVLTQVQLEEVEDARAAMISLCNIFMNITVLEPKMVDQSATFNRLLKFLFNKLPELKSTPENLVLQGNLAVMGLLLLKQLSARQNKNDYTICRYLTATMRFLWDAYVVDEHGDNSLGPLTVSTTYKKYWLELMELWFLGMQTMSCVLELVPWVAQFAIESGWVEGVIDTLKRVRVGDFPANARSAFEDLLCHLVDASPQVATLLKDNDALQVCRNHRLMELGKKLFGD</sequence>
<dbReference type="InterPro" id="IPR016024">
    <property type="entry name" value="ARM-type_fold"/>
</dbReference>
<organism evidence="2 3">
    <name type="scientific">Cloeon dipterum</name>
    <dbReference type="NCBI Taxonomy" id="197152"/>
    <lineage>
        <taxon>Eukaryota</taxon>
        <taxon>Metazoa</taxon>
        <taxon>Ecdysozoa</taxon>
        <taxon>Arthropoda</taxon>
        <taxon>Hexapoda</taxon>
        <taxon>Insecta</taxon>
        <taxon>Pterygota</taxon>
        <taxon>Palaeoptera</taxon>
        <taxon>Ephemeroptera</taxon>
        <taxon>Pisciforma</taxon>
        <taxon>Baetidae</taxon>
        <taxon>Cloeon</taxon>
    </lineage>
</organism>
<dbReference type="GO" id="GO:0031175">
    <property type="term" value="P:neuron projection development"/>
    <property type="evidence" value="ECO:0007669"/>
    <property type="project" value="TreeGrafter"/>
</dbReference>
<dbReference type="OrthoDB" id="8186546at2759"/>
<comment type="similarity">
    <text evidence="1">Belongs to the neurochondrin family.</text>
</comment>
<evidence type="ECO:0000313" key="3">
    <source>
        <dbReference type="Proteomes" id="UP000494165"/>
    </source>
</evidence>
<dbReference type="SUPFAM" id="SSF48371">
    <property type="entry name" value="ARM repeat"/>
    <property type="match status" value="1"/>
</dbReference>
<protein>
    <recommendedName>
        <fullName evidence="4">Neurochondrin</fullName>
    </recommendedName>
</protein>
<reference evidence="2 3" key="1">
    <citation type="submission" date="2020-04" db="EMBL/GenBank/DDBJ databases">
        <authorList>
            <person name="Alioto T."/>
            <person name="Alioto T."/>
            <person name="Gomez Garrido J."/>
        </authorList>
    </citation>
    <scope>NUCLEOTIDE SEQUENCE [LARGE SCALE GENOMIC DNA]</scope>
</reference>
<dbReference type="Gene3D" id="1.25.10.10">
    <property type="entry name" value="Leucine-rich Repeat Variant"/>
    <property type="match status" value="1"/>
</dbReference>
<proteinExistence type="inferred from homology"/>
<comment type="caution">
    <text evidence="2">The sequence shown here is derived from an EMBL/GenBank/DDBJ whole genome shotgun (WGS) entry which is preliminary data.</text>
</comment>
<dbReference type="AlphaFoldDB" id="A0A8S1D2A8"/>
<name>A0A8S1D2A8_9INSE</name>
<keyword evidence="3" id="KW-1185">Reference proteome</keyword>
<dbReference type="PANTHER" id="PTHR13109">
    <property type="entry name" value="NEUROCHONDRIN"/>
    <property type="match status" value="1"/>
</dbReference>
<dbReference type="EMBL" id="CADEPI010000066">
    <property type="protein sequence ID" value="CAB3371946.1"/>
    <property type="molecule type" value="Genomic_DNA"/>
</dbReference>
<accession>A0A8S1D2A8</accession>
<dbReference type="GO" id="GO:0048168">
    <property type="term" value="P:regulation of neuronal synaptic plasticity"/>
    <property type="evidence" value="ECO:0007669"/>
    <property type="project" value="TreeGrafter"/>
</dbReference>
<evidence type="ECO:0008006" key="4">
    <source>
        <dbReference type="Google" id="ProtNLM"/>
    </source>
</evidence>
<dbReference type="InterPro" id="IPR008709">
    <property type="entry name" value="Neurochondrin"/>
</dbReference>
<dbReference type="Proteomes" id="UP000494165">
    <property type="component" value="Unassembled WGS sequence"/>
</dbReference>
<dbReference type="InterPro" id="IPR011989">
    <property type="entry name" value="ARM-like"/>
</dbReference>